<sequence>MAPMARGPRSVGHLDPFWPNPMRPKGAKAGSQVGPKPHSDPPEPKLAINPLDPKLAKRPSGHQFGHKSCRTHFWPWITMDQHLSHCLWQSPEATRSAQSAFSSTYGEFFRFLHAIRNQGCRRGAYMVLYTIMHYFCSVIQW</sequence>
<organism evidence="2 3">
    <name type="scientific">Austropuccinia psidii MF-1</name>
    <dbReference type="NCBI Taxonomy" id="1389203"/>
    <lineage>
        <taxon>Eukaryota</taxon>
        <taxon>Fungi</taxon>
        <taxon>Dikarya</taxon>
        <taxon>Basidiomycota</taxon>
        <taxon>Pucciniomycotina</taxon>
        <taxon>Pucciniomycetes</taxon>
        <taxon>Pucciniales</taxon>
        <taxon>Sphaerophragmiaceae</taxon>
        <taxon>Austropuccinia</taxon>
    </lineage>
</organism>
<comment type="caution">
    <text evidence="2">The sequence shown here is derived from an EMBL/GenBank/DDBJ whole genome shotgun (WGS) entry which is preliminary data.</text>
</comment>
<evidence type="ECO:0000256" key="1">
    <source>
        <dbReference type="SAM" id="MobiDB-lite"/>
    </source>
</evidence>
<name>A0A9Q3CA60_9BASI</name>
<dbReference type="EMBL" id="AVOT02005424">
    <property type="protein sequence ID" value="MBW0479027.1"/>
    <property type="molecule type" value="Genomic_DNA"/>
</dbReference>
<evidence type="ECO:0000313" key="3">
    <source>
        <dbReference type="Proteomes" id="UP000765509"/>
    </source>
</evidence>
<proteinExistence type="predicted"/>
<accession>A0A9Q3CA60</accession>
<dbReference type="Proteomes" id="UP000765509">
    <property type="component" value="Unassembled WGS sequence"/>
</dbReference>
<keyword evidence="3" id="KW-1185">Reference proteome</keyword>
<dbReference type="AlphaFoldDB" id="A0A9Q3CA60"/>
<feature type="region of interest" description="Disordered" evidence="1">
    <location>
        <begin position="1"/>
        <end position="63"/>
    </location>
</feature>
<gene>
    <name evidence="2" type="ORF">O181_018742</name>
</gene>
<reference evidence="2" key="1">
    <citation type="submission" date="2021-03" db="EMBL/GenBank/DDBJ databases">
        <title>Draft genome sequence of rust myrtle Austropuccinia psidii MF-1, a brazilian biotype.</title>
        <authorList>
            <person name="Quecine M.C."/>
            <person name="Pachon D.M.R."/>
            <person name="Bonatelli M.L."/>
            <person name="Correr F.H."/>
            <person name="Franceschini L.M."/>
            <person name="Leite T.F."/>
            <person name="Margarido G.R.A."/>
            <person name="Almeida C.A."/>
            <person name="Ferrarezi J.A."/>
            <person name="Labate C.A."/>
        </authorList>
    </citation>
    <scope>NUCLEOTIDE SEQUENCE</scope>
    <source>
        <strain evidence="2">MF-1</strain>
    </source>
</reference>
<protein>
    <submittedName>
        <fullName evidence="2">Uncharacterized protein</fullName>
    </submittedName>
</protein>
<evidence type="ECO:0000313" key="2">
    <source>
        <dbReference type="EMBL" id="MBW0479027.1"/>
    </source>
</evidence>